<dbReference type="AlphaFoldDB" id="A0A8R1HN15"/>
<sequence>MNGNEKHSLDFQSNYDAIAATSEAMGRKLEDMKKKLKLVQDSLDNLRVQKVEVDLNKEPIKQHGKEEEENTKNKMESKHTVAETSIKESEDEEEEEEEKEMINHKPETENDEIGEQPSVRRSQETEMPPVSIEELLTDNSIVRKMRFK</sequence>
<dbReference type="Proteomes" id="UP000005237">
    <property type="component" value="Unassembled WGS sequence"/>
</dbReference>
<name>A0A8R1HN15_CAEJA</name>
<feature type="region of interest" description="Disordered" evidence="1">
    <location>
        <begin position="57"/>
        <end position="132"/>
    </location>
</feature>
<protein>
    <submittedName>
        <fullName evidence="2">Uncharacterized protein</fullName>
    </submittedName>
</protein>
<organism evidence="2 3">
    <name type="scientific">Caenorhabditis japonica</name>
    <dbReference type="NCBI Taxonomy" id="281687"/>
    <lineage>
        <taxon>Eukaryota</taxon>
        <taxon>Metazoa</taxon>
        <taxon>Ecdysozoa</taxon>
        <taxon>Nematoda</taxon>
        <taxon>Chromadorea</taxon>
        <taxon>Rhabditida</taxon>
        <taxon>Rhabditina</taxon>
        <taxon>Rhabditomorpha</taxon>
        <taxon>Rhabditoidea</taxon>
        <taxon>Rhabditidae</taxon>
        <taxon>Peloderinae</taxon>
        <taxon>Caenorhabditis</taxon>
    </lineage>
</organism>
<evidence type="ECO:0000313" key="2">
    <source>
        <dbReference type="EnsemblMetazoa" id="CJA05192a.1"/>
    </source>
</evidence>
<proteinExistence type="predicted"/>
<accession>A0A8R1HN15</accession>
<feature type="compositionally biased region" description="Acidic residues" evidence="1">
    <location>
        <begin position="89"/>
        <end position="99"/>
    </location>
</feature>
<reference evidence="3" key="1">
    <citation type="submission" date="2010-08" db="EMBL/GenBank/DDBJ databases">
        <authorList>
            <consortium name="Caenorhabditis japonica Sequencing Consortium"/>
            <person name="Wilson R.K."/>
        </authorList>
    </citation>
    <scope>NUCLEOTIDE SEQUENCE [LARGE SCALE GENOMIC DNA]</scope>
    <source>
        <strain evidence="3">DF5081</strain>
    </source>
</reference>
<reference evidence="2" key="2">
    <citation type="submission" date="2022-06" db="UniProtKB">
        <authorList>
            <consortium name="EnsemblMetazoa"/>
        </authorList>
    </citation>
    <scope>IDENTIFICATION</scope>
    <source>
        <strain evidence="2">DF5081</strain>
    </source>
</reference>
<dbReference type="EnsemblMetazoa" id="CJA05192a.1">
    <property type="protein sequence ID" value="CJA05192a.1"/>
    <property type="gene ID" value="WBGene00124396"/>
</dbReference>
<feature type="compositionally biased region" description="Basic and acidic residues" evidence="1">
    <location>
        <begin position="57"/>
        <end position="88"/>
    </location>
</feature>
<evidence type="ECO:0000313" key="3">
    <source>
        <dbReference type="Proteomes" id="UP000005237"/>
    </source>
</evidence>
<keyword evidence="3" id="KW-1185">Reference proteome</keyword>
<evidence type="ECO:0000256" key="1">
    <source>
        <dbReference type="SAM" id="MobiDB-lite"/>
    </source>
</evidence>